<evidence type="ECO:0000313" key="1">
    <source>
        <dbReference type="EMBL" id="KZM73286.1"/>
    </source>
</evidence>
<organism evidence="1 2">
    <name type="scientific">Nocardia terpenica</name>
    <dbReference type="NCBI Taxonomy" id="455432"/>
    <lineage>
        <taxon>Bacteria</taxon>
        <taxon>Bacillati</taxon>
        <taxon>Actinomycetota</taxon>
        <taxon>Actinomycetes</taxon>
        <taxon>Mycobacteriales</taxon>
        <taxon>Nocardiaceae</taxon>
        <taxon>Nocardia</taxon>
    </lineage>
</organism>
<dbReference type="InterPro" id="IPR027417">
    <property type="entry name" value="P-loop_NTPase"/>
</dbReference>
<dbReference type="SUPFAM" id="SSF52540">
    <property type="entry name" value="P-loop containing nucleoside triphosphate hydrolases"/>
    <property type="match status" value="1"/>
</dbReference>
<dbReference type="Gene3D" id="3.40.50.300">
    <property type="entry name" value="P-loop containing nucleotide triphosphate hydrolases"/>
    <property type="match status" value="1"/>
</dbReference>
<dbReference type="RefSeq" id="WP_067590352.1">
    <property type="nucleotide sequence ID" value="NZ_JABMCZ010000001.1"/>
</dbReference>
<evidence type="ECO:0008006" key="3">
    <source>
        <dbReference type="Google" id="ProtNLM"/>
    </source>
</evidence>
<dbReference type="STRING" id="455432.AWN90_31990"/>
<accession>A0A164MEF8</accession>
<gene>
    <name evidence="1" type="ORF">AWN90_31990</name>
</gene>
<name>A0A164MEF8_9NOCA</name>
<dbReference type="Pfam" id="PF07931">
    <property type="entry name" value="CPT"/>
    <property type="match status" value="1"/>
</dbReference>
<comment type="caution">
    <text evidence="1">The sequence shown here is derived from an EMBL/GenBank/DDBJ whole genome shotgun (WGS) entry which is preliminary data.</text>
</comment>
<sequence length="183" mass="20042">MDAAVILYGPPASGKDTITDAMIAANPAFQLFRRLKVGTGRTATYRMTTFDHVAALENSGDVIWSNSRYDATYAVDRPELNRMVNADQIPVLHLGQVEAIEAVLAAMPHLRWTTVELWCPRDIAEQRIRARTTGDTDARLAAWDATVAIPQGMADLRIDTSAHSPAESAQQILHVVESSCHST</sequence>
<dbReference type="AlphaFoldDB" id="A0A164MEF8"/>
<proteinExistence type="predicted"/>
<reference evidence="1 2" key="1">
    <citation type="submission" date="2016-04" db="EMBL/GenBank/DDBJ databases">
        <authorList>
            <person name="Evans L.H."/>
            <person name="Alamgir A."/>
            <person name="Owens N."/>
            <person name="Weber N.D."/>
            <person name="Virtaneva K."/>
            <person name="Barbian K."/>
            <person name="Babar A."/>
            <person name="Rosenke K."/>
        </authorList>
    </citation>
    <scope>NUCLEOTIDE SEQUENCE [LARGE SCALE GENOMIC DNA]</scope>
    <source>
        <strain evidence="1 2">IFM 0406</strain>
    </source>
</reference>
<dbReference type="EMBL" id="LWGR01000007">
    <property type="protein sequence ID" value="KZM73286.1"/>
    <property type="molecule type" value="Genomic_DNA"/>
</dbReference>
<dbReference type="OrthoDB" id="3575979at2"/>
<protein>
    <recommendedName>
        <fullName evidence="3">Guanylate kinase</fullName>
    </recommendedName>
</protein>
<keyword evidence="2" id="KW-1185">Reference proteome</keyword>
<dbReference type="Proteomes" id="UP000076512">
    <property type="component" value="Unassembled WGS sequence"/>
</dbReference>
<evidence type="ECO:0000313" key="2">
    <source>
        <dbReference type="Proteomes" id="UP000076512"/>
    </source>
</evidence>